<comment type="caution">
    <text evidence="1">The sequence shown here is derived from an EMBL/GenBank/DDBJ whole genome shotgun (WGS) entry which is preliminary data.</text>
</comment>
<proteinExistence type="predicted"/>
<name>A0A0W8FTV7_9ZZZZ</name>
<dbReference type="AlphaFoldDB" id="A0A0W8FTV7"/>
<protein>
    <submittedName>
        <fullName evidence="1">Uncharacterized protein</fullName>
    </submittedName>
</protein>
<evidence type="ECO:0000313" key="1">
    <source>
        <dbReference type="EMBL" id="KUG24351.1"/>
    </source>
</evidence>
<gene>
    <name evidence="1" type="ORF">ASZ90_005816</name>
</gene>
<organism evidence="1">
    <name type="scientific">hydrocarbon metagenome</name>
    <dbReference type="NCBI Taxonomy" id="938273"/>
    <lineage>
        <taxon>unclassified sequences</taxon>
        <taxon>metagenomes</taxon>
        <taxon>ecological metagenomes</taxon>
    </lineage>
</organism>
<dbReference type="EMBL" id="LNQE01000850">
    <property type="protein sequence ID" value="KUG24351.1"/>
    <property type="molecule type" value="Genomic_DNA"/>
</dbReference>
<sequence length="37" mass="4295">MPARKSILPGLKEKLMYHSFFCLSFQGKAVTAFPFFR</sequence>
<accession>A0A0W8FTV7</accession>
<reference evidence="1" key="1">
    <citation type="journal article" date="2015" name="Proc. Natl. Acad. Sci. U.S.A.">
        <title>Networks of energetic and metabolic interactions define dynamics in microbial communities.</title>
        <authorList>
            <person name="Embree M."/>
            <person name="Liu J.K."/>
            <person name="Al-Bassam M.M."/>
            <person name="Zengler K."/>
        </authorList>
    </citation>
    <scope>NUCLEOTIDE SEQUENCE</scope>
</reference>